<dbReference type="Gene3D" id="3.90.550.50">
    <property type="match status" value="1"/>
</dbReference>
<feature type="compositionally biased region" description="Basic and acidic residues" evidence="11">
    <location>
        <begin position="57"/>
        <end position="77"/>
    </location>
</feature>
<dbReference type="GO" id="GO:0016758">
    <property type="term" value="F:hexosyltransferase activity"/>
    <property type="evidence" value="ECO:0007669"/>
    <property type="project" value="InterPro"/>
</dbReference>
<evidence type="ECO:0000256" key="5">
    <source>
        <dbReference type="ARBA" id="ARBA00022692"/>
    </source>
</evidence>
<dbReference type="eggNOG" id="KOG2287">
    <property type="taxonomic scope" value="Eukaryota"/>
</dbReference>
<sequence>MRASVNRSTTNNEETTQTTIRAKGQIRTGTKPVRDKPRLKERPAWMQKHTTGKSVRQLRDNRGKFNTDSDDIRRPTEPSRLSGLAVLPTDSHLEAVVVYMTHPAEIGARQYIRDTIAYTYTMGEYKHVPVAYYFVTGSGYLADRNGGVVKQSSDEGPGRSVRKRFDTQELYDEAEFFKDMIVLDDFEEDYFKLTSKTGATIARIDELLQIANTSARWYVKTDTDACVDHAVLLRTLTKNGARARVGDSAWMGMLYYNVPTRPGGNDSKWDDHTYTPSTYPPYMNGPLYALTWALVDAIASRHRQGDLVMYANEDAAVGVWLNESGIVPTPIEIKFPQWVERKYYITPAVCWDVPLVVHGCWTESDVGISAASIYGTLDCYNIR</sequence>
<dbReference type="GeneID" id="25910445"/>
<dbReference type="GO" id="GO:0000139">
    <property type="term" value="C:Golgi membrane"/>
    <property type="evidence" value="ECO:0007669"/>
    <property type="project" value="UniProtKB-SubCell"/>
</dbReference>
<evidence type="ECO:0000256" key="7">
    <source>
        <dbReference type="ARBA" id="ARBA00022989"/>
    </source>
</evidence>
<organism evidence="12 13">
    <name type="scientific">Sphaeroforma arctica JP610</name>
    <dbReference type="NCBI Taxonomy" id="667725"/>
    <lineage>
        <taxon>Eukaryota</taxon>
        <taxon>Ichthyosporea</taxon>
        <taxon>Ichthyophonida</taxon>
        <taxon>Sphaeroforma</taxon>
    </lineage>
</organism>
<reference evidence="12 13" key="1">
    <citation type="submission" date="2011-02" db="EMBL/GenBank/DDBJ databases">
        <title>The Genome Sequence of Sphaeroforma arctica JP610.</title>
        <authorList>
            <consortium name="The Broad Institute Genome Sequencing Platform"/>
            <person name="Russ C."/>
            <person name="Cuomo C."/>
            <person name="Young S.K."/>
            <person name="Zeng Q."/>
            <person name="Gargeya S."/>
            <person name="Alvarado L."/>
            <person name="Berlin A."/>
            <person name="Chapman S.B."/>
            <person name="Chen Z."/>
            <person name="Freedman E."/>
            <person name="Gellesch M."/>
            <person name="Goldberg J."/>
            <person name="Griggs A."/>
            <person name="Gujja S."/>
            <person name="Heilman E."/>
            <person name="Heiman D."/>
            <person name="Howarth C."/>
            <person name="Mehta T."/>
            <person name="Neiman D."/>
            <person name="Pearson M."/>
            <person name="Roberts A."/>
            <person name="Saif S."/>
            <person name="Shea T."/>
            <person name="Shenoy N."/>
            <person name="Sisk P."/>
            <person name="Stolte C."/>
            <person name="Sykes S."/>
            <person name="White J."/>
            <person name="Yandava C."/>
            <person name="Burger G."/>
            <person name="Gray M.W."/>
            <person name="Holland P.W.H."/>
            <person name="King N."/>
            <person name="Lang F.B.F."/>
            <person name="Roger A.J."/>
            <person name="Ruiz-Trillo I."/>
            <person name="Haas B."/>
            <person name="Nusbaum C."/>
            <person name="Birren B."/>
        </authorList>
    </citation>
    <scope>NUCLEOTIDE SEQUENCE [LARGE SCALE GENOMIC DNA]</scope>
    <source>
        <strain evidence="12 13">JP610</strain>
    </source>
</reference>
<keyword evidence="3 10" id="KW-0328">Glycosyltransferase</keyword>
<dbReference type="InterPro" id="IPR002659">
    <property type="entry name" value="Glyco_trans_31"/>
</dbReference>
<evidence type="ECO:0000256" key="6">
    <source>
        <dbReference type="ARBA" id="ARBA00022968"/>
    </source>
</evidence>
<evidence type="ECO:0000256" key="9">
    <source>
        <dbReference type="ARBA" id="ARBA00023136"/>
    </source>
</evidence>
<dbReference type="Pfam" id="PF01762">
    <property type="entry name" value="Galactosyl_T"/>
    <property type="match status" value="1"/>
</dbReference>
<keyword evidence="7" id="KW-1133">Transmembrane helix</keyword>
<protein>
    <recommendedName>
        <fullName evidence="10">Hexosyltransferase</fullName>
        <ecNumber evidence="10">2.4.1.-</ecNumber>
    </recommendedName>
</protein>
<keyword evidence="9" id="KW-0472">Membrane</keyword>
<comment type="subcellular location">
    <subcellularLocation>
        <location evidence="1 10">Golgi apparatus membrane</location>
        <topology evidence="1 10">Single-pass type II membrane protein</topology>
    </subcellularLocation>
</comment>
<evidence type="ECO:0000256" key="1">
    <source>
        <dbReference type="ARBA" id="ARBA00004323"/>
    </source>
</evidence>
<dbReference type="EMBL" id="KQ242684">
    <property type="protein sequence ID" value="KNC77600.1"/>
    <property type="molecule type" value="Genomic_DNA"/>
</dbReference>
<evidence type="ECO:0000256" key="11">
    <source>
        <dbReference type="SAM" id="MobiDB-lite"/>
    </source>
</evidence>
<dbReference type="Proteomes" id="UP000054560">
    <property type="component" value="Unassembled WGS sequence"/>
</dbReference>
<dbReference type="OrthoDB" id="1158011at2759"/>
<keyword evidence="5" id="KW-0812">Transmembrane</keyword>
<evidence type="ECO:0000313" key="12">
    <source>
        <dbReference type="EMBL" id="KNC77600.1"/>
    </source>
</evidence>
<feature type="region of interest" description="Disordered" evidence="11">
    <location>
        <begin position="1"/>
        <end position="77"/>
    </location>
</feature>
<evidence type="ECO:0000256" key="4">
    <source>
        <dbReference type="ARBA" id="ARBA00022679"/>
    </source>
</evidence>
<evidence type="ECO:0000256" key="2">
    <source>
        <dbReference type="ARBA" id="ARBA00008661"/>
    </source>
</evidence>
<accession>A0A0L0FLH6</accession>
<keyword evidence="8 10" id="KW-0333">Golgi apparatus</keyword>
<dbReference type="STRING" id="667725.A0A0L0FLH6"/>
<evidence type="ECO:0000256" key="8">
    <source>
        <dbReference type="ARBA" id="ARBA00023034"/>
    </source>
</evidence>
<feature type="compositionally biased region" description="Low complexity" evidence="11">
    <location>
        <begin position="9"/>
        <end position="19"/>
    </location>
</feature>
<dbReference type="GO" id="GO:0006493">
    <property type="term" value="P:protein O-linked glycosylation"/>
    <property type="evidence" value="ECO:0007669"/>
    <property type="project" value="TreeGrafter"/>
</dbReference>
<keyword evidence="4" id="KW-0808">Transferase</keyword>
<keyword evidence="6" id="KW-0735">Signal-anchor</keyword>
<evidence type="ECO:0000313" key="13">
    <source>
        <dbReference type="Proteomes" id="UP000054560"/>
    </source>
</evidence>
<feature type="compositionally biased region" description="Basic and acidic residues" evidence="11">
    <location>
        <begin position="32"/>
        <end position="43"/>
    </location>
</feature>
<keyword evidence="13" id="KW-1185">Reference proteome</keyword>
<gene>
    <name evidence="12" type="ORF">SARC_09941</name>
</gene>
<proteinExistence type="inferred from homology"/>
<comment type="similarity">
    <text evidence="2 10">Belongs to the glycosyltransferase 31 family.</text>
</comment>
<evidence type="ECO:0000256" key="3">
    <source>
        <dbReference type="ARBA" id="ARBA00022676"/>
    </source>
</evidence>
<dbReference type="AlphaFoldDB" id="A0A0L0FLH6"/>
<dbReference type="PANTHER" id="PTHR11214">
    <property type="entry name" value="BETA-1,3-N-ACETYLGLUCOSAMINYLTRANSFERASE"/>
    <property type="match status" value="1"/>
</dbReference>
<dbReference type="PANTHER" id="PTHR11214:SF3">
    <property type="entry name" value="BETA-1,3-GALACTOSYLTRANSFERASE 6"/>
    <property type="match status" value="1"/>
</dbReference>
<dbReference type="EC" id="2.4.1.-" evidence="10"/>
<name>A0A0L0FLH6_9EUKA</name>
<dbReference type="RefSeq" id="XP_014151502.1">
    <property type="nucleotide sequence ID" value="XM_014296027.1"/>
</dbReference>
<evidence type="ECO:0000256" key="10">
    <source>
        <dbReference type="RuleBase" id="RU363063"/>
    </source>
</evidence>